<dbReference type="Proteomes" id="UP000555103">
    <property type="component" value="Unassembled WGS sequence"/>
</dbReference>
<protein>
    <recommendedName>
        <fullName evidence="1">SusD-like N-terminal domain-containing protein</fullName>
    </recommendedName>
</protein>
<dbReference type="InterPro" id="IPR033985">
    <property type="entry name" value="SusD-like_N"/>
</dbReference>
<dbReference type="SUPFAM" id="SSF48452">
    <property type="entry name" value="TPR-like"/>
    <property type="match status" value="1"/>
</dbReference>
<evidence type="ECO:0000313" key="2">
    <source>
        <dbReference type="EMBL" id="MBB4035656.1"/>
    </source>
</evidence>
<evidence type="ECO:0000313" key="3">
    <source>
        <dbReference type="Proteomes" id="UP000555103"/>
    </source>
</evidence>
<evidence type="ECO:0000259" key="1">
    <source>
        <dbReference type="Pfam" id="PF14322"/>
    </source>
</evidence>
<dbReference type="EMBL" id="JACIEP010000005">
    <property type="protein sequence ID" value="MBB4035656.1"/>
    <property type="molecule type" value="Genomic_DNA"/>
</dbReference>
<accession>A0A840CJW2</accession>
<proteinExistence type="predicted"/>
<dbReference type="AlphaFoldDB" id="A0A840CJW2"/>
<organism evidence="2 3">
    <name type="scientific">Dysgonomonas hofstadii</name>
    <dbReference type="NCBI Taxonomy" id="637886"/>
    <lineage>
        <taxon>Bacteria</taxon>
        <taxon>Pseudomonadati</taxon>
        <taxon>Bacteroidota</taxon>
        <taxon>Bacteroidia</taxon>
        <taxon>Bacteroidales</taxon>
        <taxon>Dysgonomonadaceae</taxon>
        <taxon>Dysgonomonas</taxon>
    </lineage>
</organism>
<dbReference type="Pfam" id="PF14322">
    <property type="entry name" value="SusD-like_3"/>
    <property type="match status" value="1"/>
</dbReference>
<gene>
    <name evidence="2" type="ORF">GGR21_001551</name>
</gene>
<comment type="caution">
    <text evidence="2">The sequence shown here is derived from an EMBL/GenBank/DDBJ whole genome shotgun (WGS) entry which is preliminary data.</text>
</comment>
<dbReference type="PROSITE" id="PS51257">
    <property type="entry name" value="PROKAR_LIPOPROTEIN"/>
    <property type="match status" value="1"/>
</dbReference>
<sequence length="493" mass="56152">MIKKTMLGVAITLSIVGCSDWLKVDPVDSTLEDWVYATENNTQIALNGIYLKMANTPLYGQDLTNRAVEILAQRYAVPANTSSSNKLRYYMNSYAYSDQVVTNNLLEIWTEAYSTILNINYFIKKLNATEGIIPQSRKEIMLGEAHGLRAFIHFDMLRLFGPVYVTDSTALSIPYYNEPITETQPRETANTIMDKIFTDIETSLEYLKNDPVITEGAMVYASEDSLSVSQLEINEFYRFRNRRMNYYAVSTFKARALLYREDKAAALALALALLNDSKLSEHFPWVTRAQVALTNKEDRIASPEVLFGIHSPYMYSVWDNNFSPGLGSSVFTGSTQTNVNYAFDVSSSGQLSTSTDYRALNWANYSIDATYMTSYKFAKTTITTNNWNYQPLIRKTELYYIIAEVQNDIEYIDQVRVNRGLKKVSEAKTSVNVTTELLLENMREFQGEGQLFFYYKRRNQKTIRSGNLTSGTSNVTMDATKYVLPIPQVEIDN</sequence>
<dbReference type="Gene3D" id="1.25.40.390">
    <property type="match status" value="1"/>
</dbReference>
<feature type="domain" description="SusD-like N-terminal" evidence="1">
    <location>
        <begin position="66"/>
        <end position="211"/>
    </location>
</feature>
<name>A0A840CJW2_9BACT</name>
<reference evidence="2 3" key="1">
    <citation type="submission" date="2020-08" db="EMBL/GenBank/DDBJ databases">
        <title>Genomic Encyclopedia of Type Strains, Phase IV (KMG-IV): sequencing the most valuable type-strain genomes for metagenomic binning, comparative biology and taxonomic classification.</title>
        <authorList>
            <person name="Goeker M."/>
        </authorList>
    </citation>
    <scope>NUCLEOTIDE SEQUENCE [LARGE SCALE GENOMIC DNA]</scope>
    <source>
        <strain evidence="2 3">DSM 104969</strain>
    </source>
</reference>
<keyword evidence="3" id="KW-1185">Reference proteome</keyword>
<dbReference type="InterPro" id="IPR011990">
    <property type="entry name" value="TPR-like_helical_dom_sf"/>
</dbReference>